<dbReference type="Proteomes" id="UP000325395">
    <property type="component" value="Unassembled WGS sequence"/>
</dbReference>
<sequence length="51" mass="5788">MSPIELPSPCKGTRQSHDYPNTTNGNPDKPLSGTQLYHHCFHRGRRRIQTG</sequence>
<accession>A0ABQ6W2P2</accession>
<protein>
    <submittedName>
        <fullName evidence="2">Uncharacterized protein</fullName>
    </submittedName>
</protein>
<name>A0ABQ6W2P2_9EURO</name>
<evidence type="ECO:0000313" key="3">
    <source>
        <dbReference type="Proteomes" id="UP000325395"/>
    </source>
</evidence>
<keyword evidence="3" id="KW-1185">Reference proteome</keyword>
<feature type="region of interest" description="Disordered" evidence="1">
    <location>
        <begin position="1"/>
        <end position="35"/>
    </location>
</feature>
<evidence type="ECO:0000313" key="2">
    <source>
        <dbReference type="EMBL" id="KAE8411290.1"/>
    </source>
</evidence>
<reference evidence="2 3" key="1">
    <citation type="submission" date="2019-04" db="EMBL/GenBank/DDBJ databases">
        <authorList>
            <consortium name="DOE Joint Genome Institute"/>
            <person name="Mondo S."/>
            <person name="Kjaerbolling I."/>
            <person name="Vesth T."/>
            <person name="Frisvad J.C."/>
            <person name="Nybo J.L."/>
            <person name="Theobald S."/>
            <person name="Kildgaard S."/>
            <person name="Isbrandt T."/>
            <person name="Kuo A."/>
            <person name="Sato A."/>
            <person name="Lyhne E.K."/>
            <person name="Kogle M.E."/>
            <person name="Wiebenga A."/>
            <person name="Kun R.S."/>
            <person name="Lubbers R.J."/>
            <person name="Makela M.R."/>
            <person name="Barry K."/>
            <person name="Chovatia M."/>
            <person name="Clum A."/>
            <person name="Daum C."/>
            <person name="Haridas S."/>
            <person name="He G."/>
            <person name="LaButti K."/>
            <person name="Lipzen A."/>
            <person name="Riley R."/>
            <person name="Salamov A."/>
            <person name="Simmons B.A."/>
            <person name="Magnuson J.K."/>
            <person name="Henrissat B."/>
            <person name="Mortensen U.H."/>
            <person name="Larsen T.O."/>
            <person name="Devries R.P."/>
            <person name="Grigoriev I.V."/>
            <person name="Machida M."/>
            <person name="Baker S.E."/>
            <person name="Andersen M.R."/>
            <person name="Cantor M.N."/>
            <person name="Hua S.X."/>
        </authorList>
    </citation>
    <scope>NUCLEOTIDE SEQUENCE [LARGE SCALE GENOMIC DNA]</scope>
    <source>
        <strain evidence="2 3">CBS 117616</strain>
    </source>
</reference>
<organism evidence="2 3">
    <name type="scientific">Aspergillus pseudocaelatus</name>
    <dbReference type="NCBI Taxonomy" id="1825620"/>
    <lineage>
        <taxon>Eukaryota</taxon>
        <taxon>Fungi</taxon>
        <taxon>Dikarya</taxon>
        <taxon>Ascomycota</taxon>
        <taxon>Pezizomycotina</taxon>
        <taxon>Eurotiomycetes</taxon>
        <taxon>Eurotiomycetidae</taxon>
        <taxon>Eurotiales</taxon>
        <taxon>Aspergillaceae</taxon>
        <taxon>Aspergillus</taxon>
        <taxon>Aspergillus subgen. Circumdati</taxon>
    </lineage>
</organism>
<proteinExistence type="predicted"/>
<dbReference type="EMBL" id="ML735882">
    <property type="protein sequence ID" value="KAE8411290.1"/>
    <property type="molecule type" value="Genomic_DNA"/>
</dbReference>
<gene>
    <name evidence="2" type="ORF">BDV36DRAFT_275180</name>
</gene>
<evidence type="ECO:0000256" key="1">
    <source>
        <dbReference type="SAM" id="MobiDB-lite"/>
    </source>
</evidence>